<dbReference type="EMBL" id="JQIF01000054">
    <property type="protein sequence ID" value="KGJ52771.1"/>
    <property type="molecule type" value="Genomic_DNA"/>
</dbReference>
<dbReference type="InterPro" id="IPR003501">
    <property type="entry name" value="PTS_EIIB_2/3"/>
</dbReference>
<dbReference type="Proteomes" id="UP001203972">
    <property type="component" value="Unassembled WGS sequence"/>
</dbReference>
<dbReference type="GO" id="GO:0016301">
    <property type="term" value="F:kinase activity"/>
    <property type="evidence" value="ECO:0007669"/>
    <property type="project" value="UniProtKB-KW"/>
</dbReference>
<dbReference type="Proteomes" id="UP000030008">
    <property type="component" value="Unassembled WGS sequence"/>
</dbReference>
<evidence type="ECO:0000256" key="4">
    <source>
        <dbReference type="ARBA" id="ARBA00022679"/>
    </source>
</evidence>
<keyword evidence="2" id="KW-0597">Phosphoprotein</keyword>
<evidence type="ECO:0000256" key="5">
    <source>
        <dbReference type="ARBA" id="ARBA00022683"/>
    </source>
</evidence>
<dbReference type="GO" id="GO:0090563">
    <property type="term" value="F:protein-phosphocysteine-sugar phosphotransferase activity"/>
    <property type="evidence" value="ECO:0007669"/>
    <property type="project" value="TreeGrafter"/>
</dbReference>
<protein>
    <submittedName>
        <fullName evidence="9">Fructose PTS transporter subunit IIB</fullName>
        <ecNumber evidence="9">2.7.1.202</ecNumber>
    </submittedName>
    <submittedName>
        <fullName evidence="8">PTS fructose transporter subunit IIB</fullName>
    </submittedName>
</protein>
<dbReference type="GO" id="GO:0005886">
    <property type="term" value="C:plasma membrane"/>
    <property type="evidence" value="ECO:0007669"/>
    <property type="project" value="TreeGrafter"/>
</dbReference>
<dbReference type="NCBIfam" id="TIGR00829">
    <property type="entry name" value="FRU"/>
    <property type="match status" value="1"/>
</dbReference>
<accession>A0A099I587</accession>
<proteinExistence type="predicted"/>
<evidence type="ECO:0000313" key="10">
    <source>
        <dbReference type="EMBL" id="MZH55970.1"/>
    </source>
</evidence>
<dbReference type="SUPFAM" id="SSF52794">
    <property type="entry name" value="PTS system IIB component-like"/>
    <property type="match status" value="1"/>
</dbReference>
<reference evidence="8 11" key="1">
    <citation type="submission" date="2014-08" db="EMBL/GenBank/DDBJ databases">
        <title>Clostridium innocuum, an unnegligible vancomycin-resistant pathogen causing extra-intestinal infections.</title>
        <authorList>
            <person name="Feng Y."/>
            <person name="Chiu C.-H."/>
        </authorList>
    </citation>
    <scope>NUCLEOTIDE SEQUENCE [LARGE SCALE GENOMIC DNA]</scope>
    <source>
        <strain evidence="8 11">AN88</strain>
    </source>
</reference>
<evidence type="ECO:0000313" key="11">
    <source>
        <dbReference type="Proteomes" id="UP000030008"/>
    </source>
</evidence>
<feature type="domain" description="PTS EIIB type-2" evidence="7">
    <location>
        <begin position="1"/>
        <end position="99"/>
    </location>
</feature>
<dbReference type="InterPro" id="IPR013011">
    <property type="entry name" value="PTS_EIIB_2"/>
</dbReference>
<evidence type="ECO:0000256" key="3">
    <source>
        <dbReference type="ARBA" id="ARBA00022597"/>
    </source>
</evidence>
<dbReference type="PANTHER" id="PTHR30505">
    <property type="entry name" value="FRUCTOSE-LIKE PERMEASE"/>
    <property type="match status" value="1"/>
</dbReference>
<keyword evidence="4 9" id="KW-0808">Transferase</keyword>
<dbReference type="Gene3D" id="3.40.50.2300">
    <property type="match status" value="1"/>
</dbReference>
<evidence type="ECO:0000256" key="2">
    <source>
        <dbReference type="ARBA" id="ARBA00022553"/>
    </source>
</evidence>
<evidence type="ECO:0000256" key="1">
    <source>
        <dbReference type="ARBA" id="ARBA00022448"/>
    </source>
</evidence>
<dbReference type="AlphaFoldDB" id="A0A099I587"/>
<dbReference type="CDD" id="cd05569">
    <property type="entry name" value="PTS_IIB_fructose"/>
    <property type="match status" value="1"/>
</dbReference>
<reference evidence="9" key="3">
    <citation type="journal article" date="2022" name="Clin. Infect. Dis.">
        <title>Association between Clostridium innocuum and antibiotic-associated diarrhea in adults and children: A cross-sectional study and comparative genomics analysis.</title>
        <authorList>
            <person name="Cherny K.E."/>
            <person name="Muscat E.B."/>
            <person name="Balaji A."/>
            <person name="Mukherjee J."/>
            <person name="Ozer E.A."/>
            <person name="Angarone M.P."/>
            <person name="Hauser A.R."/>
            <person name="Sichel J.S."/>
            <person name="Amponsah E."/>
            <person name="Kociolek L.K."/>
        </authorList>
    </citation>
    <scope>NUCLEOTIDE SEQUENCE</scope>
    <source>
        <strain evidence="9">NU1-AC-029v</strain>
    </source>
</reference>
<evidence type="ECO:0000313" key="8">
    <source>
        <dbReference type="EMBL" id="KGJ52771.1"/>
    </source>
</evidence>
<dbReference type="Pfam" id="PF02302">
    <property type="entry name" value="PTS_IIB"/>
    <property type="match status" value="1"/>
</dbReference>
<dbReference type="EC" id="2.7.1.202" evidence="9"/>
<dbReference type="PROSITE" id="PS51099">
    <property type="entry name" value="PTS_EIIB_TYPE_2"/>
    <property type="match status" value="1"/>
</dbReference>
<dbReference type="InterPro" id="IPR003353">
    <property type="entry name" value="PTS_IIB_fruc"/>
</dbReference>
<keyword evidence="5" id="KW-0598">Phosphotransferase system</keyword>
<organism evidence="8 11">
    <name type="scientific">Clostridium innocuum</name>
    <dbReference type="NCBI Taxonomy" id="1522"/>
    <lineage>
        <taxon>Bacteria</taxon>
        <taxon>Bacillati</taxon>
        <taxon>Bacillota</taxon>
        <taxon>Clostridia</taxon>
        <taxon>Eubacteriales</taxon>
        <taxon>Clostridiaceae</taxon>
        <taxon>Clostridium</taxon>
    </lineage>
</organism>
<keyword evidence="6" id="KW-0418">Kinase</keyword>
<sequence>MKIVGITACTAGIAHTYLVREKLVNAARELGHEIKIETQGSIGVEDILDDQDIAQADVVIISADIEISGRERFKGKKILDMPMKMVMKAPKKLLMQIEEKLKES</sequence>
<keyword evidence="3" id="KW-0762">Sugar transport</keyword>
<name>A0A099I587_CLOIN</name>
<keyword evidence="1" id="KW-0813">Transport</keyword>
<evidence type="ECO:0000256" key="6">
    <source>
        <dbReference type="ARBA" id="ARBA00022777"/>
    </source>
</evidence>
<reference evidence="10" key="2">
    <citation type="journal article" date="2019" name="Nat. Med.">
        <title>A library of human gut bacterial isolates paired with longitudinal multiomics data enables mechanistic microbiome research.</title>
        <authorList>
            <person name="Poyet M."/>
            <person name="Groussin M."/>
            <person name="Gibbons S.M."/>
            <person name="Avila-Pacheco J."/>
            <person name="Jiang X."/>
            <person name="Kearney S.M."/>
            <person name="Perrotta A.R."/>
            <person name="Berdy B."/>
            <person name="Zhao S."/>
            <person name="Lieberman T.D."/>
            <person name="Swanson P.K."/>
            <person name="Smith M."/>
            <person name="Roesemann S."/>
            <person name="Alexander J.E."/>
            <person name="Rich S.A."/>
            <person name="Livny J."/>
            <person name="Vlamakis H."/>
            <person name="Clish C."/>
            <person name="Bullock K."/>
            <person name="Deik A."/>
            <person name="Scott J."/>
            <person name="Pierce K.A."/>
            <person name="Xavier R.J."/>
            <person name="Alm E.J."/>
        </authorList>
    </citation>
    <scope>NUCLEOTIDE SEQUENCE</scope>
    <source>
        <strain evidence="10">BIOML-A12</strain>
    </source>
</reference>
<dbReference type="EMBL" id="JAKTMA010000016">
    <property type="protein sequence ID" value="MCR0233190.1"/>
    <property type="molecule type" value="Genomic_DNA"/>
</dbReference>
<gene>
    <name evidence="8" type="ORF">CIAN88_13125</name>
    <name evidence="10" type="ORF">GT664_09430</name>
    <name evidence="9" type="ORF">MKC95_10470</name>
</gene>
<dbReference type="Proteomes" id="UP000604383">
    <property type="component" value="Unassembled WGS sequence"/>
</dbReference>
<dbReference type="FunFam" id="3.40.50.2300:FF:000014">
    <property type="entry name" value="PTS system fructose-like transporter subunit IIB"/>
    <property type="match status" value="1"/>
</dbReference>
<evidence type="ECO:0000313" key="9">
    <source>
        <dbReference type="EMBL" id="MCR0233190.1"/>
    </source>
</evidence>
<comment type="caution">
    <text evidence="8">The sequence shown here is derived from an EMBL/GenBank/DDBJ whole genome shotgun (WGS) entry which is preliminary data.</text>
</comment>
<dbReference type="GO" id="GO:0009401">
    <property type="term" value="P:phosphoenolpyruvate-dependent sugar phosphotransferase system"/>
    <property type="evidence" value="ECO:0007669"/>
    <property type="project" value="UniProtKB-KW"/>
</dbReference>
<dbReference type="EMBL" id="WWTN01000013">
    <property type="protein sequence ID" value="MZH55970.1"/>
    <property type="molecule type" value="Genomic_DNA"/>
</dbReference>
<evidence type="ECO:0000259" key="7">
    <source>
        <dbReference type="PROSITE" id="PS51099"/>
    </source>
</evidence>
<dbReference type="GO" id="GO:0022877">
    <property type="term" value="F:protein-N(PI)-phosphohistidine-fructose phosphotransferase system transporter activity"/>
    <property type="evidence" value="ECO:0007669"/>
    <property type="project" value="InterPro"/>
</dbReference>
<dbReference type="InterPro" id="IPR036095">
    <property type="entry name" value="PTS_EIIB-like_sf"/>
</dbReference>
<dbReference type="RefSeq" id="WP_008818554.1">
    <property type="nucleotide sequence ID" value="NZ_AP025565.1"/>
</dbReference>
<dbReference type="PANTHER" id="PTHR30505:SF0">
    <property type="entry name" value="FRUCTOSE-LIKE PTS SYSTEM EIIBC COMPONENT-RELATED"/>
    <property type="match status" value="1"/>
</dbReference>
<dbReference type="InterPro" id="IPR050864">
    <property type="entry name" value="Bacterial_PTS_Sugar_Transport"/>
</dbReference>